<dbReference type="Proteomes" id="UP001311915">
    <property type="component" value="Unassembled WGS sequence"/>
</dbReference>
<protein>
    <submittedName>
        <fullName evidence="1">Uncharacterized protein</fullName>
    </submittedName>
</protein>
<reference evidence="1 2" key="1">
    <citation type="submission" date="2023-10" db="EMBL/GenBank/DDBJ databases">
        <title>Genome-Wide Identification Analysis in wild type Solanum Pinnatisectum Reveals Some Genes Defensing Phytophthora Infestans.</title>
        <authorList>
            <person name="Sun C."/>
        </authorList>
    </citation>
    <scope>NUCLEOTIDE SEQUENCE [LARGE SCALE GENOMIC DNA]</scope>
    <source>
        <strain evidence="1">LQN</strain>
        <tissue evidence="1">Leaf</tissue>
    </source>
</reference>
<evidence type="ECO:0000313" key="2">
    <source>
        <dbReference type="Proteomes" id="UP001311915"/>
    </source>
</evidence>
<comment type="caution">
    <text evidence="1">The sequence shown here is derived from an EMBL/GenBank/DDBJ whole genome shotgun (WGS) entry which is preliminary data.</text>
</comment>
<keyword evidence="2" id="KW-1185">Reference proteome</keyword>
<accession>A0AAV9K413</accession>
<dbReference type="EMBL" id="JAWPEI010000012">
    <property type="protein sequence ID" value="KAK4708071.1"/>
    <property type="molecule type" value="Genomic_DNA"/>
</dbReference>
<gene>
    <name evidence="1" type="ORF">R3W88_028996</name>
</gene>
<sequence>MELQLDKYINFSAKTRTVLVIQLCSCDEYQQQMSILKLRVVSIVMMCIVGLDFRVVLEERYVTDGPRVSTTEGVPSSCDDFILDILAFLSRKISPLQLGWEILQSKCLTLVQ</sequence>
<organism evidence="1 2">
    <name type="scientific">Solanum pinnatisectum</name>
    <name type="common">tansyleaf nightshade</name>
    <dbReference type="NCBI Taxonomy" id="50273"/>
    <lineage>
        <taxon>Eukaryota</taxon>
        <taxon>Viridiplantae</taxon>
        <taxon>Streptophyta</taxon>
        <taxon>Embryophyta</taxon>
        <taxon>Tracheophyta</taxon>
        <taxon>Spermatophyta</taxon>
        <taxon>Magnoliopsida</taxon>
        <taxon>eudicotyledons</taxon>
        <taxon>Gunneridae</taxon>
        <taxon>Pentapetalae</taxon>
        <taxon>asterids</taxon>
        <taxon>lamiids</taxon>
        <taxon>Solanales</taxon>
        <taxon>Solanaceae</taxon>
        <taxon>Solanoideae</taxon>
        <taxon>Solaneae</taxon>
        <taxon>Solanum</taxon>
    </lineage>
</organism>
<evidence type="ECO:0000313" key="1">
    <source>
        <dbReference type="EMBL" id="KAK4708071.1"/>
    </source>
</evidence>
<name>A0AAV9K413_9SOLN</name>
<proteinExistence type="predicted"/>
<dbReference type="AlphaFoldDB" id="A0AAV9K413"/>